<name>A0A830FUZ3_9EURY</name>
<gene>
    <name evidence="2" type="ORF">GCM10009017_12950</name>
    <name evidence="3" type="ORF">J2752_000447</name>
</gene>
<reference evidence="3" key="3">
    <citation type="submission" date="2021-03" db="EMBL/GenBank/DDBJ databases">
        <title>Genomic Encyclopedia of Type Strains, Phase IV (KMG-IV): sequencing the most valuable type-strain genomes for metagenomic binning, comparative biology and taxonomic classification.</title>
        <authorList>
            <person name="Goeker M."/>
        </authorList>
    </citation>
    <scope>NUCLEOTIDE SEQUENCE</scope>
    <source>
        <strain evidence="3">DSM 22443</strain>
    </source>
</reference>
<protein>
    <submittedName>
        <fullName evidence="2">Uncharacterized protein</fullName>
    </submittedName>
</protein>
<evidence type="ECO:0000256" key="1">
    <source>
        <dbReference type="SAM" id="MobiDB-lite"/>
    </source>
</evidence>
<dbReference type="EMBL" id="BMOO01000003">
    <property type="protein sequence ID" value="GGM64345.1"/>
    <property type="molecule type" value="Genomic_DNA"/>
</dbReference>
<feature type="region of interest" description="Disordered" evidence="1">
    <location>
        <begin position="1"/>
        <end position="20"/>
    </location>
</feature>
<reference evidence="2" key="1">
    <citation type="journal article" date="2014" name="Int. J. Syst. Evol. Microbiol.">
        <title>Complete genome sequence of Corynebacterium casei LMG S-19264T (=DSM 44701T), isolated from a smear-ripened cheese.</title>
        <authorList>
            <consortium name="US DOE Joint Genome Institute (JGI-PGF)"/>
            <person name="Walter F."/>
            <person name="Albersmeier A."/>
            <person name="Kalinowski J."/>
            <person name="Ruckert C."/>
        </authorList>
    </citation>
    <scope>NUCLEOTIDE SEQUENCE</scope>
    <source>
        <strain evidence="2">JCM 16108</strain>
    </source>
</reference>
<dbReference type="Proteomes" id="UP000614609">
    <property type="component" value="Unassembled WGS sequence"/>
</dbReference>
<organism evidence="2 4">
    <name type="scientific">Halarchaeum rubridurum</name>
    <dbReference type="NCBI Taxonomy" id="489911"/>
    <lineage>
        <taxon>Archaea</taxon>
        <taxon>Methanobacteriati</taxon>
        <taxon>Methanobacteriota</taxon>
        <taxon>Stenosarchaea group</taxon>
        <taxon>Halobacteria</taxon>
        <taxon>Halobacteriales</taxon>
        <taxon>Halobacteriaceae</taxon>
    </lineage>
</organism>
<comment type="caution">
    <text evidence="2">The sequence shown here is derived from an EMBL/GenBank/DDBJ whole genome shotgun (WGS) entry which is preliminary data.</text>
</comment>
<proteinExistence type="predicted"/>
<dbReference type="AlphaFoldDB" id="A0A830FUZ3"/>
<evidence type="ECO:0000313" key="4">
    <source>
        <dbReference type="Proteomes" id="UP000614609"/>
    </source>
</evidence>
<dbReference type="EMBL" id="JAGGKO010000001">
    <property type="protein sequence ID" value="MBP1953566.1"/>
    <property type="molecule type" value="Genomic_DNA"/>
</dbReference>
<dbReference type="RefSeq" id="WP_188871107.1">
    <property type="nucleotide sequence ID" value="NZ_BMOO01000003.1"/>
</dbReference>
<evidence type="ECO:0000313" key="3">
    <source>
        <dbReference type="EMBL" id="MBP1953566.1"/>
    </source>
</evidence>
<reference evidence="2" key="2">
    <citation type="submission" date="2020-09" db="EMBL/GenBank/DDBJ databases">
        <authorList>
            <person name="Sun Q."/>
            <person name="Ohkuma M."/>
        </authorList>
    </citation>
    <scope>NUCLEOTIDE SEQUENCE</scope>
    <source>
        <strain evidence="2">JCM 16108</strain>
    </source>
</reference>
<evidence type="ECO:0000313" key="2">
    <source>
        <dbReference type="EMBL" id="GGM64345.1"/>
    </source>
</evidence>
<sequence length="166" mass="16976">MSSNKIVMGGPTATEKEGEAAESITPGHLVEYVSGNLEQFQKHSTAGGVAEPLVATKAPYSGDPTTDIESVEDAYAGGDYVFVAGLKRFIRVLGLLFGGSNAAGAAPDVAANADITAGDFLVSYGNGAVRKYDSSNDSPGAVIGVAREDVDNSGSASQARLVYEVL</sequence>
<accession>A0A830FUZ3</accession>
<dbReference type="Proteomes" id="UP000765891">
    <property type="component" value="Unassembled WGS sequence"/>
</dbReference>
<keyword evidence="4" id="KW-1185">Reference proteome</keyword>